<dbReference type="InterPro" id="IPR019734">
    <property type="entry name" value="TPR_rpt"/>
</dbReference>
<feature type="chain" id="PRO_5041403625" description="Tetratricopeptide repeat protein" evidence="2">
    <location>
        <begin position="23"/>
        <end position="473"/>
    </location>
</feature>
<dbReference type="Gene3D" id="1.25.40.10">
    <property type="entry name" value="Tetratricopeptide repeat domain"/>
    <property type="match status" value="2"/>
</dbReference>
<evidence type="ECO:0000313" key="5">
    <source>
        <dbReference type="Proteomes" id="UP000216189"/>
    </source>
</evidence>
<accession>A0AA37HXP7</accession>
<keyword evidence="1" id="KW-0802">TPR repeat</keyword>
<comment type="caution">
    <text evidence="3">The sequence shown here is derived from an EMBL/GenBank/DDBJ whole genome shotgun (WGS) entry which is preliminary data.</text>
</comment>
<dbReference type="AlphaFoldDB" id="A0AA37HXP7"/>
<feature type="signal peptide" evidence="2">
    <location>
        <begin position="1"/>
        <end position="22"/>
    </location>
</feature>
<evidence type="ECO:0008006" key="7">
    <source>
        <dbReference type="Google" id="ProtNLM"/>
    </source>
</evidence>
<dbReference type="SMART" id="SM00028">
    <property type="entry name" value="TPR"/>
    <property type="match status" value="5"/>
</dbReference>
<feature type="repeat" description="TPR" evidence="1">
    <location>
        <begin position="97"/>
        <end position="130"/>
    </location>
</feature>
<evidence type="ECO:0000313" key="6">
    <source>
        <dbReference type="Proteomes" id="UP000887043"/>
    </source>
</evidence>
<dbReference type="InterPro" id="IPR011990">
    <property type="entry name" value="TPR-like_helical_dom_sf"/>
</dbReference>
<protein>
    <recommendedName>
        <fullName evidence="7">Tetratricopeptide repeat protein</fullName>
    </recommendedName>
</protein>
<keyword evidence="5" id="KW-1185">Reference proteome</keyword>
<dbReference type="SUPFAM" id="SSF48452">
    <property type="entry name" value="TPR-like"/>
    <property type="match status" value="2"/>
</dbReference>
<keyword evidence="2" id="KW-0732">Signal</keyword>
<reference evidence="3" key="2">
    <citation type="submission" date="2021-08" db="EMBL/GenBank/DDBJ databases">
        <title>Prevotella lacticifex sp. nov., isolated from rumen of cow.</title>
        <authorList>
            <person name="Shinkai T."/>
            <person name="Ikeyama N."/>
            <person name="Kumagai M."/>
            <person name="Ohmori H."/>
            <person name="Sakamoto M."/>
            <person name="Ohkuma M."/>
            <person name="Mitsumori M."/>
        </authorList>
    </citation>
    <scope>NUCLEOTIDE SEQUENCE</scope>
    <source>
        <strain evidence="3">DSM 11371</strain>
    </source>
</reference>
<gene>
    <name evidence="4" type="ORF">CIK91_02315</name>
    <name evidence="3" type="ORF">PRRU23_17680</name>
</gene>
<dbReference type="PANTHER" id="PTHR12558:SF13">
    <property type="entry name" value="CELL DIVISION CYCLE PROTEIN 27 HOMOLOG"/>
    <property type="match status" value="1"/>
</dbReference>
<dbReference type="PROSITE" id="PS50005">
    <property type="entry name" value="TPR"/>
    <property type="match status" value="2"/>
</dbReference>
<feature type="repeat" description="TPR" evidence="1">
    <location>
        <begin position="265"/>
        <end position="298"/>
    </location>
</feature>
<dbReference type="EMBL" id="NPJF01000020">
    <property type="protein sequence ID" value="OYP56545.1"/>
    <property type="molecule type" value="Genomic_DNA"/>
</dbReference>
<dbReference type="RefSeq" id="WP_027453342.1">
    <property type="nucleotide sequence ID" value="NZ_BPTR01000001.1"/>
</dbReference>
<dbReference type="PANTHER" id="PTHR12558">
    <property type="entry name" value="CELL DIVISION CYCLE 16,23,27"/>
    <property type="match status" value="1"/>
</dbReference>
<sequence>MNTRRYVMIGALVLSMTAPVCAQDVNFETPLKSIVNVLKDKPEDVEATKDLIKTYKKEYKKDPKALIALGNALVSVKRYAEAEEIANIVIQKNKNFGDAYILLGNIAALKDDGGNAAMWFEQAMTMDPKNPQGYMSYAAVNRKFPEEAERALNKLKQERPDFPIEAEAAHTYYSGGRYDKALENFDKADKNKLKEFQLNEYAVSAYLQNKKEQSLELAKFGINKFPKSAAFQRVALWSADDLQKFEEAIKFANVIVNTDSIEKTQRDIVYYGMALAGNKQYNEAITQYNKALEMKSDDIKPLQYISDVYTAMGDEDKALEYNEKYMSANTAAAPSDYAKLAGVYLAKAEKLTGAAKDATYDKAFSIYNKIAEKFPSIAGWAGLQAGFQASKAGYDEKAASFFQKVIDLLENKEGRDNDETGYLKSAYSNIGYYYWGTKNDLEKAKPYYEKLYKLDPNDKNAKAALGITDESAQ</sequence>
<evidence type="ECO:0000313" key="3">
    <source>
        <dbReference type="EMBL" id="GJG28068.1"/>
    </source>
</evidence>
<reference evidence="4 5" key="1">
    <citation type="submission" date="2017-08" db="EMBL/GenBank/DDBJ databases">
        <title>Comparative genomics of non-oral Prevotella species.</title>
        <authorList>
            <person name="Accetto T."/>
            <person name="Nograsek B."/>
            <person name="Avgustin G."/>
        </authorList>
    </citation>
    <scope>NUCLEOTIDE SEQUENCE [LARGE SCALE GENOMIC DNA]</scope>
    <source>
        <strain evidence="4 5">TC1-1</strain>
    </source>
</reference>
<dbReference type="GeneID" id="72480789"/>
<organism evidence="3 6">
    <name type="scientific">Segatella bryantii</name>
    <name type="common">Prevotella bryantii</name>
    <dbReference type="NCBI Taxonomy" id="77095"/>
    <lineage>
        <taxon>Bacteria</taxon>
        <taxon>Pseudomonadati</taxon>
        <taxon>Bacteroidota</taxon>
        <taxon>Bacteroidia</taxon>
        <taxon>Bacteroidales</taxon>
        <taxon>Prevotellaceae</taxon>
        <taxon>Segatella</taxon>
    </lineage>
</organism>
<dbReference type="Proteomes" id="UP000216189">
    <property type="component" value="Unassembled WGS sequence"/>
</dbReference>
<name>A0AA37HXP7_SEGBR</name>
<dbReference type="Pfam" id="PF13432">
    <property type="entry name" value="TPR_16"/>
    <property type="match status" value="1"/>
</dbReference>
<proteinExistence type="predicted"/>
<dbReference type="EMBL" id="BPTR01000001">
    <property type="protein sequence ID" value="GJG28068.1"/>
    <property type="molecule type" value="Genomic_DNA"/>
</dbReference>
<dbReference type="Proteomes" id="UP000887043">
    <property type="component" value="Unassembled WGS sequence"/>
</dbReference>
<evidence type="ECO:0000313" key="4">
    <source>
        <dbReference type="EMBL" id="OYP56545.1"/>
    </source>
</evidence>
<dbReference type="Pfam" id="PF13181">
    <property type="entry name" value="TPR_8"/>
    <property type="match status" value="2"/>
</dbReference>
<evidence type="ECO:0000256" key="1">
    <source>
        <dbReference type="PROSITE-ProRule" id="PRU00339"/>
    </source>
</evidence>
<evidence type="ECO:0000256" key="2">
    <source>
        <dbReference type="SAM" id="SignalP"/>
    </source>
</evidence>